<evidence type="ECO:0000256" key="5">
    <source>
        <dbReference type="SAM" id="Phobius"/>
    </source>
</evidence>
<dbReference type="Proteomes" id="UP000297975">
    <property type="component" value="Unassembled WGS sequence"/>
</dbReference>
<feature type="domain" description="Yip1" evidence="6">
    <location>
        <begin position="12"/>
        <end position="194"/>
    </location>
</feature>
<evidence type="ECO:0000256" key="3">
    <source>
        <dbReference type="ARBA" id="ARBA00022989"/>
    </source>
</evidence>
<feature type="transmembrane region" description="Helical" evidence="5">
    <location>
        <begin position="30"/>
        <end position="52"/>
    </location>
</feature>
<evidence type="ECO:0000259" key="6">
    <source>
        <dbReference type="Pfam" id="PF04893"/>
    </source>
</evidence>
<comment type="subcellular location">
    <subcellularLocation>
        <location evidence="1">Membrane</location>
        <topology evidence="1">Multi-pass membrane protein</topology>
    </subcellularLocation>
</comment>
<evidence type="ECO:0000256" key="1">
    <source>
        <dbReference type="ARBA" id="ARBA00004141"/>
    </source>
</evidence>
<keyword evidence="2 5" id="KW-0812">Transmembrane</keyword>
<keyword evidence="3 5" id="KW-1133">Transmembrane helix</keyword>
<dbReference type="InterPro" id="IPR006977">
    <property type="entry name" value="Yip1_dom"/>
</dbReference>
<reference evidence="7 8" key="1">
    <citation type="submission" date="2019-03" db="EMBL/GenBank/DDBJ databases">
        <authorList>
            <person name="He R.-H."/>
        </authorList>
    </citation>
    <scope>NUCLEOTIDE SEQUENCE [LARGE SCALE GENOMIC DNA]</scope>
    <source>
        <strain evidence="8">SH 714</strain>
    </source>
</reference>
<protein>
    <recommendedName>
        <fullName evidence="6">Yip1 domain-containing protein</fullName>
    </recommendedName>
</protein>
<accession>A0A4Y8IED0</accession>
<dbReference type="RefSeq" id="WP_134341495.1">
    <property type="nucleotide sequence ID" value="NZ_SOPW01000025.1"/>
</dbReference>
<gene>
    <name evidence="7" type="ORF">E3U55_16050</name>
</gene>
<dbReference type="GO" id="GO:0016020">
    <property type="term" value="C:membrane"/>
    <property type="evidence" value="ECO:0007669"/>
    <property type="project" value="UniProtKB-SubCell"/>
</dbReference>
<proteinExistence type="predicted"/>
<comment type="caution">
    <text evidence="7">The sequence shown here is derived from an EMBL/GenBank/DDBJ whole genome shotgun (WGS) entry which is preliminary data.</text>
</comment>
<sequence>MKNNKTNSPSLWRIFYKPTSQFIKIKEDPIILKPLIFIILIIVIEIILVLLTQRFEYSIFGETVTVMPWYLLVNWTGTFLLEVITNLLIFIFIISLFSFLVAKLFRLIITYKQIASMMTHIYTLSIINVTIYVFLPRISDGGSINDWFYQSILITYIIVTLWQVMLVVNGLKVISTNEPPKIFYWLIAIIFLLFNTYLFIHFNF</sequence>
<evidence type="ECO:0000313" key="8">
    <source>
        <dbReference type="Proteomes" id="UP000297975"/>
    </source>
</evidence>
<evidence type="ECO:0000256" key="4">
    <source>
        <dbReference type="ARBA" id="ARBA00023136"/>
    </source>
</evidence>
<keyword evidence="8" id="KW-1185">Reference proteome</keyword>
<feature type="transmembrane region" description="Helical" evidence="5">
    <location>
        <begin position="147"/>
        <end position="171"/>
    </location>
</feature>
<evidence type="ECO:0000313" key="7">
    <source>
        <dbReference type="EMBL" id="TFB13484.1"/>
    </source>
</evidence>
<dbReference type="EMBL" id="SOPW01000025">
    <property type="protein sequence ID" value="TFB13484.1"/>
    <property type="molecule type" value="Genomic_DNA"/>
</dbReference>
<keyword evidence="4 5" id="KW-0472">Membrane</keyword>
<feature type="transmembrane region" description="Helical" evidence="5">
    <location>
        <begin position="72"/>
        <end position="102"/>
    </location>
</feature>
<dbReference type="Pfam" id="PF04893">
    <property type="entry name" value="Yip1"/>
    <property type="match status" value="1"/>
</dbReference>
<name>A0A4Y8IED0_9BACI</name>
<organism evidence="7 8">
    <name type="scientific">Filobacillus milosensis</name>
    <dbReference type="NCBI Taxonomy" id="94137"/>
    <lineage>
        <taxon>Bacteria</taxon>
        <taxon>Bacillati</taxon>
        <taxon>Bacillota</taxon>
        <taxon>Bacilli</taxon>
        <taxon>Bacillales</taxon>
        <taxon>Bacillaceae</taxon>
        <taxon>Filobacillus</taxon>
    </lineage>
</organism>
<dbReference type="AlphaFoldDB" id="A0A4Y8IED0"/>
<feature type="transmembrane region" description="Helical" evidence="5">
    <location>
        <begin position="183"/>
        <end position="202"/>
    </location>
</feature>
<feature type="transmembrane region" description="Helical" evidence="5">
    <location>
        <begin position="114"/>
        <end position="135"/>
    </location>
</feature>
<evidence type="ECO:0000256" key="2">
    <source>
        <dbReference type="ARBA" id="ARBA00022692"/>
    </source>
</evidence>